<dbReference type="Proteomes" id="UP000823960">
    <property type="component" value="Unassembled WGS sequence"/>
</dbReference>
<dbReference type="EC" id="3.5.2.6" evidence="5"/>
<dbReference type="InterPro" id="IPR005311">
    <property type="entry name" value="PBP_dimer"/>
</dbReference>
<dbReference type="GO" id="GO:0071555">
    <property type="term" value="P:cell wall organization"/>
    <property type="evidence" value="ECO:0007669"/>
    <property type="project" value="TreeGrafter"/>
</dbReference>
<keyword evidence="9" id="KW-0046">Antibiotic resistance</keyword>
<dbReference type="GO" id="GO:0008658">
    <property type="term" value="F:penicillin binding"/>
    <property type="evidence" value="ECO:0007669"/>
    <property type="project" value="InterPro"/>
</dbReference>
<dbReference type="PANTHER" id="PTHR30627">
    <property type="entry name" value="PEPTIDOGLYCAN D,D-TRANSPEPTIDASE"/>
    <property type="match status" value="1"/>
</dbReference>
<feature type="domain" description="Penicillin-binding protein dimerisation" evidence="12">
    <location>
        <begin position="56"/>
        <end position="295"/>
    </location>
</feature>
<dbReference type="GO" id="GO:0005886">
    <property type="term" value="C:plasma membrane"/>
    <property type="evidence" value="ECO:0007669"/>
    <property type="project" value="TreeGrafter"/>
</dbReference>
<proteinExistence type="inferred from homology"/>
<accession>A0A9D1NR57</accession>
<keyword evidence="6" id="KW-0732">Signal</keyword>
<comment type="subcellular location">
    <subcellularLocation>
        <location evidence="2">Membrane</location>
    </subcellularLocation>
</comment>
<gene>
    <name evidence="13" type="ORF">IAD28_06840</name>
</gene>
<dbReference type="InterPro" id="IPR036138">
    <property type="entry name" value="PBP_dimer_sf"/>
</dbReference>
<dbReference type="AlphaFoldDB" id="A0A9D1NR57"/>
<evidence type="ECO:0000256" key="5">
    <source>
        <dbReference type="ARBA" id="ARBA00012865"/>
    </source>
</evidence>
<dbReference type="InterPro" id="IPR001460">
    <property type="entry name" value="PCN-bd_Tpept"/>
</dbReference>
<comment type="catalytic activity">
    <reaction evidence="1">
        <text>a beta-lactam + H2O = a substituted beta-amino acid</text>
        <dbReference type="Rhea" id="RHEA:20401"/>
        <dbReference type="ChEBI" id="CHEBI:15377"/>
        <dbReference type="ChEBI" id="CHEBI:35627"/>
        <dbReference type="ChEBI" id="CHEBI:140347"/>
        <dbReference type="EC" id="3.5.2.6"/>
    </reaction>
</comment>
<keyword evidence="7" id="KW-0378">Hydrolase</keyword>
<evidence type="ECO:0000256" key="1">
    <source>
        <dbReference type="ARBA" id="ARBA00001526"/>
    </source>
</evidence>
<comment type="similarity">
    <text evidence="3">Belongs to the transpeptidase family.</text>
</comment>
<dbReference type="PANTHER" id="PTHR30627:SF6">
    <property type="entry name" value="BETA-LACTAMASE YBXI-RELATED"/>
    <property type="match status" value="1"/>
</dbReference>
<keyword evidence="8 10" id="KW-0472">Membrane</keyword>
<keyword evidence="10" id="KW-0812">Transmembrane</keyword>
<evidence type="ECO:0000256" key="6">
    <source>
        <dbReference type="ARBA" id="ARBA00022729"/>
    </source>
</evidence>
<evidence type="ECO:0000259" key="11">
    <source>
        <dbReference type="Pfam" id="PF00905"/>
    </source>
</evidence>
<evidence type="ECO:0000256" key="8">
    <source>
        <dbReference type="ARBA" id="ARBA00023136"/>
    </source>
</evidence>
<dbReference type="InterPro" id="IPR012338">
    <property type="entry name" value="Beta-lactam/transpept-like"/>
</dbReference>
<dbReference type="Gene3D" id="1.10.10.1230">
    <property type="entry name" value="Penicillin-binding protein, N-terminal non-catalytic domain, head sub-domain"/>
    <property type="match status" value="1"/>
</dbReference>
<dbReference type="EMBL" id="DVOL01000098">
    <property type="protein sequence ID" value="HIV11389.1"/>
    <property type="molecule type" value="Genomic_DNA"/>
</dbReference>
<dbReference type="GO" id="GO:0046677">
    <property type="term" value="P:response to antibiotic"/>
    <property type="evidence" value="ECO:0007669"/>
    <property type="project" value="UniProtKB-KW"/>
</dbReference>
<feature type="domain" description="Penicillin-binding protein transpeptidase" evidence="11">
    <location>
        <begin position="353"/>
        <end position="668"/>
    </location>
</feature>
<evidence type="ECO:0000256" key="3">
    <source>
        <dbReference type="ARBA" id="ARBA00007171"/>
    </source>
</evidence>
<reference evidence="13" key="2">
    <citation type="journal article" date="2021" name="PeerJ">
        <title>Extensive microbial diversity within the chicken gut microbiome revealed by metagenomics and culture.</title>
        <authorList>
            <person name="Gilroy R."/>
            <person name="Ravi A."/>
            <person name="Getino M."/>
            <person name="Pursley I."/>
            <person name="Horton D.L."/>
            <person name="Alikhan N.F."/>
            <person name="Baker D."/>
            <person name="Gharbi K."/>
            <person name="Hall N."/>
            <person name="Watson M."/>
            <person name="Adriaenssens E.M."/>
            <person name="Foster-Nyarko E."/>
            <person name="Jarju S."/>
            <person name="Secka A."/>
            <person name="Antonio M."/>
            <person name="Oren A."/>
            <person name="Chaudhuri R.R."/>
            <person name="La Ragione R."/>
            <person name="Hildebrand F."/>
            <person name="Pallen M.J."/>
        </authorList>
    </citation>
    <scope>NUCLEOTIDE SEQUENCE</scope>
    <source>
        <strain evidence="13">1370</strain>
    </source>
</reference>
<evidence type="ECO:0000256" key="4">
    <source>
        <dbReference type="ARBA" id="ARBA00007898"/>
    </source>
</evidence>
<evidence type="ECO:0000313" key="13">
    <source>
        <dbReference type="EMBL" id="HIV11389.1"/>
    </source>
</evidence>
<evidence type="ECO:0000259" key="12">
    <source>
        <dbReference type="Pfam" id="PF03717"/>
    </source>
</evidence>
<dbReference type="Pfam" id="PF03717">
    <property type="entry name" value="PBP_dimer"/>
    <property type="match status" value="1"/>
</dbReference>
<protein>
    <recommendedName>
        <fullName evidence="5">beta-lactamase</fullName>
        <ecNumber evidence="5">3.5.2.6</ecNumber>
    </recommendedName>
</protein>
<dbReference type="Pfam" id="PF00905">
    <property type="entry name" value="Transpeptidase"/>
    <property type="match status" value="1"/>
</dbReference>
<dbReference type="Gene3D" id="3.40.710.10">
    <property type="entry name" value="DD-peptidase/beta-lactamase superfamily"/>
    <property type="match status" value="1"/>
</dbReference>
<evidence type="ECO:0000256" key="2">
    <source>
        <dbReference type="ARBA" id="ARBA00004370"/>
    </source>
</evidence>
<evidence type="ECO:0000313" key="14">
    <source>
        <dbReference type="Proteomes" id="UP000823960"/>
    </source>
</evidence>
<keyword evidence="10" id="KW-1133">Transmembrane helix</keyword>
<comment type="caution">
    <text evidence="13">The sequence shown here is derived from an EMBL/GenBank/DDBJ whole genome shotgun (WGS) entry which is preliminary data.</text>
</comment>
<organism evidence="13 14">
    <name type="scientific">Candidatus Faeciplasma avium</name>
    <dbReference type="NCBI Taxonomy" id="2840798"/>
    <lineage>
        <taxon>Bacteria</taxon>
        <taxon>Bacillati</taxon>
        <taxon>Bacillota</taxon>
        <taxon>Clostridia</taxon>
        <taxon>Eubacteriales</taxon>
        <taxon>Oscillospiraceae</taxon>
        <taxon>Oscillospiraceae incertae sedis</taxon>
        <taxon>Candidatus Faeciplasma</taxon>
    </lineage>
</organism>
<dbReference type="SUPFAM" id="SSF56519">
    <property type="entry name" value="Penicillin binding protein dimerisation domain"/>
    <property type="match status" value="1"/>
</dbReference>
<dbReference type="Gene3D" id="3.90.1310.10">
    <property type="entry name" value="Penicillin-binding protein 2a (Domain 2)"/>
    <property type="match status" value="1"/>
</dbReference>
<reference evidence="13" key="1">
    <citation type="submission" date="2020-10" db="EMBL/GenBank/DDBJ databases">
        <authorList>
            <person name="Gilroy R."/>
        </authorList>
    </citation>
    <scope>NUCLEOTIDE SEQUENCE</scope>
    <source>
        <strain evidence="13">1370</strain>
    </source>
</reference>
<dbReference type="InterPro" id="IPR050515">
    <property type="entry name" value="Beta-lactam/transpept"/>
</dbReference>
<evidence type="ECO:0000256" key="10">
    <source>
        <dbReference type="SAM" id="Phobius"/>
    </source>
</evidence>
<dbReference type="GO" id="GO:0008800">
    <property type="term" value="F:beta-lactamase activity"/>
    <property type="evidence" value="ECO:0007669"/>
    <property type="project" value="UniProtKB-EC"/>
</dbReference>
<feature type="transmembrane region" description="Helical" evidence="10">
    <location>
        <begin position="12"/>
        <end position="32"/>
    </location>
</feature>
<dbReference type="SUPFAM" id="SSF56601">
    <property type="entry name" value="beta-lactamase/transpeptidase-like"/>
    <property type="match status" value="1"/>
</dbReference>
<comment type="similarity">
    <text evidence="4">Belongs to the class-D beta-lactamase family.</text>
</comment>
<sequence>MKNSRLVSNIIRGTVAVLLIVGFAVFFGVRLMKIQIVDGSLYLNMSRGETTATQTVKAPRGEIADRNGVSLVKSVASYDVIIEYSFFPSDHAEGNRVIIELARLLEEDGVEWIDSTPISMEAPYEFSEDAGDSELSRLFDRLRLNDYATAENCIDRLIEEYEISSVYTPRERRIIAGVRYMMLIGDFSQKIDYVYARDVSMKTAAKVKELGGSLPGADISQGSKRVYEYGDIFPHGIGYVGPIYKEEYEALSGEGYLISDTLGKSGIEKALESELRGENGEKRITVSYNGQVSETVTSQVKPGNTVRLTIDKDIQSGVQEILSRHIEYLRTGVLTKYDSSTKEYLDFSECCAGAAVVMEVDTGAILAMVSSPGYDINELLESYSSVVEREGQPLYNRATDGLYRPGSVMKTVTAIASLAEGIITSEDTFYCARRYSFLDIIVNCTGSHGSINVVTAIEKSCNIFFYQLVQQLGLDKLLWYQHAMGLGEELELEIGTATGYLACPDTFLELGMDWTVGQLLQAAIGQSEVGVTPLQMCLLANTIATRGERVSPYLVDSVWDFNQENLISSAEPSRETVIDSPDAFEPVIDGMVLAGKNTTSQTYSPGDTEGELLAGFSTDALPMEVAIKTGTPQASNKATQNSTVVGFYPADDPVISFAIVVEGGEYAKYMVRDIVSLCMGYESGVEELSNGRLKSVCVVGEGSGLEN</sequence>
<name>A0A9D1NR57_9FIRM</name>
<evidence type="ECO:0000256" key="7">
    <source>
        <dbReference type="ARBA" id="ARBA00022801"/>
    </source>
</evidence>
<evidence type="ECO:0000256" key="9">
    <source>
        <dbReference type="ARBA" id="ARBA00023251"/>
    </source>
</evidence>